<dbReference type="AlphaFoldDB" id="A0A847UJI1"/>
<dbReference type="InterPro" id="IPR014048">
    <property type="entry name" value="MethylDNA_cys_MeTrfase_DNA-bd"/>
</dbReference>
<name>A0A847UJI1_HALAR</name>
<feature type="domain" description="Methylated-DNA-[protein]-cysteine S-methyltransferase DNA binding" evidence="3">
    <location>
        <begin position="89"/>
        <end position="146"/>
    </location>
</feature>
<sequence>MLKGRPADDASMEAPTGDAGIYARESSYLDRYVQLGEAGDRIISLSFPSQSEDDAGDDHALLDRIDEYLQGVEDDFTDVTVGLTVPTDQRTVLEAVREIPYGEDASVAQVARMTPDLDDDDEDDLAQVREALAANPVPLLIPDHRVRDGPSAAPPPVEQKLRAIEDL</sequence>
<dbReference type="InterPro" id="IPR036388">
    <property type="entry name" value="WH-like_DNA-bd_sf"/>
</dbReference>
<dbReference type="Proteomes" id="UP000641625">
    <property type="component" value="Unassembled WGS sequence"/>
</dbReference>
<dbReference type="CDD" id="cd06445">
    <property type="entry name" value="ATase"/>
    <property type="match status" value="1"/>
</dbReference>
<dbReference type="GO" id="GO:0032259">
    <property type="term" value="P:methylation"/>
    <property type="evidence" value="ECO:0007669"/>
    <property type="project" value="UniProtKB-KW"/>
</dbReference>
<protein>
    <submittedName>
        <fullName evidence="4">Methylated-DNA--[protein]-cysteine S-methyltransferase</fullName>
    </submittedName>
</protein>
<evidence type="ECO:0000313" key="4">
    <source>
        <dbReference type="EMBL" id="NLV13689.1"/>
    </source>
</evidence>
<dbReference type="SUPFAM" id="SSF46767">
    <property type="entry name" value="Methylated DNA-protein cysteine methyltransferase, C-terminal domain"/>
    <property type="match status" value="1"/>
</dbReference>
<evidence type="ECO:0000256" key="1">
    <source>
        <dbReference type="ARBA" id="ARBA00022763"/>
    </source>
</evidence>
<evidence type="ECO:0000256" key="2">
    <source>
        <dbReference type="SAM" id="MobiDB-lite"/>
    </source>
</evidence>
<dbReference type="InterPro" id="IPR036217">
    <property type="entry name" value="MethylDNA_cys_MeTrfase_DNAb"/>
</dbReference>
<reference evidence="4" key="1">
    <citation type="submission" date="2019-12" db="EMBL/GenBank/DDBJ databases">
        <title>Whole genome sequencing of Haloarcula argentinensis strain pws5.</title>
        <authorList>
            <person name="Verma D.K."/>
            <person name="Gopal K."/>
            <person name="Prasad E.S."/>
        </authorList>
    </citation>
    <scope>NUCLEOTIDE SEQUENCE</scope>
    <source>
        <strain evidence="4">Pws5</strain>
    </source>
</reference>
<evidence type="ECO:0000259" key="3">
    <source>
        <dbReference type="Pfam" id="PF01035"/>
    </source>
</evidence>
<accession>A0A847UJI1</accession>
<dbReference type="GO" id="GO:0006281">
    <property type="term" value="P:DNA repair"/>
    <property type="evidence" value="ECO:0007669"/>
    <property type="project" value="InterPro"/>
</dbReference>
<keyword evidence="4" id="KW-0489">Methyltransferase</keyword>
<dbReference type="GO" id="GO:0008168">
    <property type="term" value="F:methyltransferase activity"/>
    <property type="evidence" value="ECO:0007669"/>
    <property type="project" value="UniProtKB-KW"/>
</dbReference>
<dbReference type="RefSeq" id="WP_206042126.1">
    <property type="nucleotide sequence ID" value="NZ_WOWA01000004.1"/>
</dbReference>
<feature type="region of interest" description="Disordered" evidence="2">
    <location>
        <begin position="1"/>
        <end position="20"/>
    </location>
</feature>
<comment type="caution">
    <text evidence="4">The sequence shown here is derived from an EMBL/GenBank/DDBJ whole genome shotgun (WGS) entry which is preliminary data.</text>
</comment>
<proteinExistence type="predicted"/>
<dbReference type="Gene3D" id="1.10.10.10">
    <property type="entry name" value="Winged helix-like DNA-binding domain superfamily/Winged helix DNA-binding domain"/>
    <property type="match status" value="1"/>
</dbReference>
<organism evidence="4 5">
    <name type="scientific">Haloarcula argentinensis</name>
    <dbReference type="NCBI Taxonomy" id="43776"/>
    <lineage>
        <taxon>Archaea</taxon>
        <taxon>Methanobacteriati</taxon>
        <taxon>Methanobacteriota</taxon>
        <taxon>Stenosarchaea group</taxon>
        <taxon>Halobacteria</taxon>
        <taxon>Halobacteriales</taxon>
        <taxon>Haloarculaceae</taxon>
        <taxon>Haloarcula</taxon>
    </lineage>
</organism>
<keyword evidence="1" id="KW-0227">DNA damage</keyword>
<keyword evidence="4" id="KW-0808">Transferase</keyword>
<gene>
    <name evidence="4" type="ORF">GOC77_10455</name>
</gene>
<feature type="region of interest" description="Disordered" evidence="2">
    <location>
        <begin position="141"/>
        <end position="167"/>
    </location>
</feature>
<evidence type="ECO:0000313" key="5">
    <source>
        <dbReference type="Proteomes" id="UP000641625"/>
    </source>
</evidence>
<dbReference type="EMBL" id="WOWA01000004">
    <property type="protein sequence ID" value="NLV13689.1"/>
    <property type="molecule type" value="Genomic_DNA"/>
</dbReference>
<dbReference type="Pfam" id="PF01035">
    <property type="entry name" value="DNA_binding_1"/>
    <property type="match status" value="1"/>
</dbReference>